<proteinExistence type="predicted"/>
<evidence type="ECO:0008006" key="3">
    <source>
        <dbReference type="Google" id="ProtNLM"/>
    </source>
</evidence>
<organism evidence="1 2">
    <name type="scientific">Candidatus Magasanikbacteria bacterium RIFCSPHIGHO2_01_FULL_33_34</name>
    <dbReference type="NCBI Taxonomy" id="1798671"/>
    <lineage>
        <taxon>Bacteria</taxon>
        <taxon>Candidatus Magasanikiibacteriota</taxon>
    </lineage>
</organism>
<comment type="caution">
    <text evidence="1">The sequence shown here is derived from an EMBL/GenBank/DDBJ whole genome shotgun (WGS) entry which is preliminary data.</text>
</comment>
<dbReference type="InterPro" id="IPR038735">
    <property type="entry name" value="MSMEG_1276-like_NTP-PPase_dom"/>
</dbReference>
<name>A0A1F6LL72_9BACT</name>
<evidence type="ECO:0000313" key="2">
    <source>
        <dbReference type="Proteomes" id="UP000177067"/>
    </source>
</evidence>
<evidence type="ECO:0000313" key="1">
    <source>
        <dbReference type="EMBL" id="OGH60131.1"/>
    </source>
</evidence>
<protein>
    <recommendedName>
        <fullName evidence="3">Phosphoribosyl-ATP pyrophosphohydrolase</fullName>
    </recommendedName>
</protein>
<sequence length="101" mass="11969">MQFKKLVRDKIPDVIEQNGRTPIYHVADNAEFETELIKKLREEVNEYIENQTPEEMIDILEVIIAIYGVKNYDKDKLEELRVKKLQDRGGFFGRIILDETK</sequence>
<dbReference type="EMBL" id="MFPS01000003">
    <property type="protein sequence ID" value="OGH60131.1"/>
    <property type="molecule type" value="Genomic_DNA"/>
</dbReference>
<dbReference type="CDD" id="cd11532">
    <property type="entry name" value="NTP-PPase_COG4997"/>
    <property type="match status" value="1"/>
</dbReference>
<accession>A0A1F6LL72</accession>
<dbReference type="Proteomes" id="UP000177067">
    <property type="component" value="Unassembled WGS sequence"/>
</dbReference>
<reference evidence="1 2" key="1">
    <citation type="journal article" date="2016" name="Nat. Commun.">
        <title>Thousands of microbial genomes shed light on interconnected biogeochemical processes in an aquifer system.</title>
        <authorList>
            <person name="Anantharaman K."/>
            <person name="Brown C.T."/>
            <person name="Hug L.A."/>
            <person name="Sharon I."/>
            <person name="Castelle C.J."/>
            <person name="Probst A.J."/>
            <person name="Thomas B.C."/>
            <person name="Singh A."/>
            <person name="Wilkins M.J."/>
            <person name="Karaoz U."/>
            <person name="Brodie E.L."/>
            <person name="Williams K.H."/>
            <person name="Hubbard S.S."/>
            <person name="Banfield J.F."/>
        </authorList>
    </citation>
    <scope>NUCLEOTIDE SEQUENCE [LARGE SCALE GENOMIC DNA]</scope>
</reference>
<gene>
    <name evidence="1" type="ORF">A2725_00585</name>
</gene>
<dbReference type="AlphaFoldDB" id="A0A1F6LL72"/>